<accession>A0A8I0A5K3</accession>
<dbReference type="InterPro" id="IPR011335">
    <property type="entry name" value="Restrct_endonuc-II-like"/>
</dbReference>
<keyword evidence="4" id="KW-1185">Reference proteome</keyword>
<dbReference type="GO" id="GO:0003676">
    <property type="term" value="F:nucleic acid binding"/>
    <property type="evidence" value="ECO:0007669"/>
    <property type="project" value="InterPro"/>
</dbReference>
<dbReference type="Gene3D" id="3.40.1350.10">
    <property type="match status" value="1"/>
</dbReference>
<gene>
    <name evidence="3" type="ORF">H8R92_05460</name>
</gene>
<dbReference type="RefSeq" id="WP_022212327.1">
    <property type="nucleotide sequence ID" value="NZ_JACOOQ010000007.1"/>
</dbReference>
<dbReference type="Proteomes" id="UP000662088">
    <property type="component" value="Unassembled WGS sequence"/>
</dbReference>
<proteinExistence type="inferred from homology"/>
<dbReference type="EMBL" id="JACOOQ010000007">
    <property type="protein sequence ID" value="MBC5639884.1"/>
    <property type="molecule type" value="Genomic_DNA"/>
</dbReference>
<dbReference type="CDD" id="cd20736">
    <property type="entry name" value="PoNe_Nuclease"/>
    <property type="match status" value="1"/>
</dbReference>
<name>A0A8I0A5K3_9CLOT</name>
<organism evidence="3 4">
    <name type="scientific">Clostridium lentum</name>
    <dbReference type="NCBI Taxonomy" id="2763037"/>
    <lineage>
        <taxon>Bacteria</taxon>
        <taxon>Bacillati</taxon>
        <taxon>Bacillota</taxon>
        <taxon>Clostridia</taxon>
        <taxon>Eubacteriales</taxon>
        <taxon>Clostridiaceae</taxon>
        <taxon>Clostridium</taxon>
    </lineage>
</organism>
<reference evidence="3" key="1">
    <citation type="submission" date="2020-08" db="EMBL/GenBank/DDBJ databases">
        <title>Genome public.</title>
        <authorList>
            <person name="Liu C."/>
            <person name="Sun Q."/>
        </authorList>
    </citation>
    <scope>NUCLEOTIDE SEQUENCE</scope>
    <source>
        <strain evidence="3">NSJ-42</strain>
    </source>
</reference>
<dbReference type="InterPro" id="IPR011856">
    <property type="entry name" value="tRNA_endonuc-like_dom_sf"/>
</dbReference>
<evidence type="ECO:0000256" key="1">
    <source>
        <dbReference type="ARBA" id="ARBA00006738"/>
    </source>
</evidence>
<dbReference type="AlphaFoldDB" id="A0A8I0A5K3"/>
<dbReference type="InterPro" id="IPR003509">
    <property type="entry name" value="UPF0102_YraN-like"/>
</dbReference>
<sequence>MHYNKTIGKYGETIAADYLINNGYKILDRNFQTRYGEVDIIGVKDDLIIFFEVKSRYTNSFGTPLESVTCHKKGKIVSISSYYIYVNNLYDYNIRYDVIEIIFNHLNDTYKINHLIDAFRTY</sequence>
<dbReference type="PANTHER" id="PTHR34039">
    <property type="entry name" value="UPF0102 PROTEIN YRAN"/>
    <property type="match status" value="1"/>
</dbReference>
<evidence type="ECO:0000313" key="3">
    <source>
        <dbReference type="EMBL" id="MBC5639884.1"/>
    </source>
</evidence>
<evidence type="ECO:0000256" key="2">
    <source>
        <dbReference type="HAMAP-Rule" id="MF_00048"/>
    </source>
</evidence>
<dbReference type="Pfam" id="PF02021">
    <property type="entry name" value="UPF0102"/>
    <property type="match status" value="1"/>
</dbReference>
<dbReference type="SUPFAM" id="SSF52980">
    <property type="entry name" value="Restriction endonuclease-like"/>
    <property type="match status" value="1"/>
</dbReference>
<evidence type="ECO:0000313" key="4">
    <source>
        <dbReference type="Proteomes" id="UP000662088"/>
    </source>
</evidence>
<dbReference type="HAMAP" id="MF_00048">
    <property type="entry name" value="UPF0102"/>
    <property type="match status" value="1"/>
</dbReference>
<protein>
    <recommendedName>
        <fullName evidence="2">UPF0102 protein H8R92_05460</fullName>
    </recommendedName>
</protein>
<comment type="similarity">
    <text evidence="1 2">Belongs to the UPF0102 family.</text>
</comment>
<comment type="caution">
    <text evidence="3">The sequence shown here is derived from an EMBL/GenBank/DDBJ whole genome shotgun (WGS) entry which is preliminary data.</text>
</comment>
<dbReference type="PANTHER" id="PTHR34039:SF1">
    <property type="entry name" value="UPF0102 PROTEIN YRAN"/>
    <property type="match status" value="1"/>
</dbReference>